<feature type="chain" id="PRO_5034936616" evidence="1">
    <location>
        <begin position="20"/>
        <end position="143"/>
    </location>
</feature>
<proteinExistence type="predicted"/>
<evidence type="ECO:0000256" key="1">
    <source>
        <dbReference type="SAM" id="SignalP"/>
    </source>
</evidence>
<dbReference type="KEGG" id="tsph:KIH39_18825"/>
<dbReference type="AlphaFoldDB" id="A0A8E6B5Q8"/>
<keyword evidence="3" id="KW-1185">Reference proteome</keyword>
<sequence>MKWMSSLLVILVLSVSAQADDWKTLEGVWIPVGMELGGQKFEVGQLKDSKLKLTKDKYELVFQAINDKGDIKLDSTMKPKQMDITSREGTVKENKDKTLLAIYEVNGDYLRVCYALEGTTRPTEFKTTKDNGFFLAEYKREKK</sequence>
<evidence type="ECO:0000313" key="2">
    <source>
        <dbReference type="EMBL" id="QVL30890.1"/>
    </source>
</evidence>
<dbReference type="Proteomes" id="UP000676194">
    <property type="component" value="Chromosome"/>
</dbReference>
<evidence type="ECO:0000313" key="3">
    <source>
        <dbReference type="Proteomes" id="UP000676194"/>
    </source>
</evidence>
<dbReference type="EMBL" id="CP074694">
    <property type="protein sequence ID" value="QVL30890.1"/>
    <property type="molecule type" value="Genomic_DNA"/>
</dbReference>
<dbReference type="InterPro" id="IPR017504">
    <property type="entry name" value="CHP03067_Planctomycetes"/>
</dbReference>
<accession>A0A8E6B5Q8</accession>
<dbReference type="NCBIfam" id="TIGR03067">
    <property type="entry name" value="Planc_TIGR03067"/>
    <property type="match status" value="1"/>
</dbReference>
<keyword evidence="1" id="KW-0732">Signal</keyword>
<gene>
    <name evidence="2" type="ORF">KIH39_18825</name>
</gene>
<protein>
    <submittedName>
        <fullName evidence="2">TIGR03067 domain-containing protein</fullName>
    </submittedName>
</protein>
<name>A0A8E6B5Q8_9BACT</name>
<feature type="signal peptide" evidence="1">
    <location>
        <begin position="1"/>
        <end position="19"/>
    </location>
</feature>
<dbReference type="RefSeq" id="WP_213494772.1">
    <property type="nucleotide sequence ID" value="NZ_CP074694.1"/>
</dbReference>
<reference evidence="2" key="1">
    <citation type="submission" date="2021-05" db="EMBL/GenBank/DDBJ databases">
        <title>Complete genome sequence of the cellulolytic planctomycete Telmatocola sphagniphila SP2T and characterization of the first cellulase from planctomycetes.</title>
        <authorList>
            <person name="Rakitin A.L."/>
            <person name="Beletsky A.V."/>
            <person name="Naumoff D.G."/>
            <person name="Kulichevskaya I.S."/>
            <person name="Mardanov A.V."/>
            <person name="Ravin N.V."/>
            <person name="Dedysh S.N."/>
        </authorList>
    </citation>
    <scope>NUCLEOTIDE SEQUENCE</scope>
    <source>
        <strain evidence="2">SP2T</strain>
    </source>
</reference>
<organism evidence="2 3">
    <name type="scientific">Telmatocola sphagniphila</name>
    <dbReference type="NCBI Taxonomy" id="1123043"/>
    <lineage>
        <taxon>Bacteria</taxon>
        <taxon>Pseudomonadati</taxon>
        <taxon>Planctomycetota</taxon>
        <taxon>Planctomycetia</taxon>
        <taxon>Gemmatales</taxon>
        <taxon>Gemmataceae</taxon>
    </lineage>
</organism>